<evidence type="ECO:0000313" key="4">
    <source>
        <dbReference type="EMBL" id="MPL65977.1"/>
    </source>
</evidence>
<evidence type="ECO:0000259" key="3">
    <source>
        <dbReference type="SMART" id="SM00881"/>
    </source>
</evidence>
<evidence type="ECO:0000256" key="2">
    <source>
        <dbReference type="ARBA" id="ARBA00022741"/>
    </source>
</evidence>
<dbReference type="PANTHER" id="PTHR11117">
    <property type="entry name" value="SUCCINYL-COA LIGASE SUBUNIT ALPHA"/>
    <property type="match status" value="1"/>
</dbReference>
<dbReference type="SUPFAM" id="SSF51735">
    <property type="entry name" value="NAD(P)-binding Rossmann-fold domains"/>
    <property type="match status" value="1"/>
</dbReference>
<dbReference type="PROSITE" id="PS00399">
    <property type="entry name" value="SUCCINYL_COA_LIG_2"/>
    <property type="match status" value="1"/>
</dbReference>
<dbReference type="PIRSF" id="PIRSF001553">
    <property type="entry name" value="SucCS_alpha"/>
    <property type="match status" value="1"/>
</dbReference>
<accession>A0A644THS2</accession>
<dbReference type="SUPFAM" id="SSF52210">
    <property type="entry name" value="Succinyl-CoA synthetase domains"/>
    <property type="match status" value="1"/>
</dbReference>
<reference evidence="4" key="1">
    <citation type="submission" date="2019-08" db="EMBL/GenBank/DDBJ databases">
        <authorList>
            <person name="Kucharzyk K."/>
            <person name="Murdoch R.W."/>
            <person name="Higgins S."/>
            <person name="Loffler F."/>
        </authorList>
    </citation>
    <scope>NUCLEOTIDE SEQUENCE</scope>
</reference>
<dbReference type="InterPro" id="IPR017440">
    <property type="entry name" value="Cit_synth/succinyl-CoA_lig_AS"/>
</dbReference>
<sequence length="296" mass="30697">MSILVDKDTKLIVQGITGTEGLSHARAMRDYGTRVLGGVSPEKPGERINGFPVYRSVTEAKAETGANTSAIFVPPAGAADAIHEALEAGIELIVCVTEGIPVADMIRIRRVLPDYPASRLIGPNCPGVISPGKAKVGIMPGAIHAQGCVGIVSRSGTLMYEAVAQLGALGLGESTCVGIGGDFLVGMDYREVLAFFEGDDETNGVLLIGEVGGMSEIEAAEYVRSTMTKPVAAFVAGKSAPRGRRMGHAGAIAEDSASSAASKMEALLSRGLTVIEDPACMGQVLSWMLQNSPILL</sequence>
<dbReference type="InterPro" id="IPR016102">
    <property type="entry name" value="Succinyl-CoA_synth-like"/>
</dbReference>
<dbReference type="NCBIfam" id="TIGR01019">
    <property type="entry name" value="sucCoAalpha"/>
    <property type="match status" value="1"/>
</dbReference>
<dbReference type="AlphaFoldDB" id="A0A644THS2"/>
<name>A0A644THS2_9ZZZZ</name>
<dbReference type="Pfam" id="PF02629">
    <property type="entry name" value="CoA_binding"/>
    <property type="match status" value="1"/>
</dbReference>
<gene>
    <name evidence="4" type="primary">sucD_3</name>
    <name evidence="4" type="ORF">SDC9_11644</name>
</gene>
<evidence type="ECO:0000256" key="1">
    <source>
        <dbReference type="ARBA" id="ARBA00022598"/>
    </source>
</evidence>
<feature type="domain" description="CoA-binding" evidence="3">
    <location>
        <begin position="4"/>
        <end position="100"/>
    </location>
</feature>
<dbReference type="InterPro" id="IPR036291">
    <property type="entry name" value="NAD(P)-bd_dom_sf"/>
</dbReference>
<dbReference type="GO" id="GO:0009361">
    <property type="term" value="C:succinate-CoA ligase complex (ADP-forming)"/>
    <property type="evidence" value="ECO:0007669"/>
    <property type="project" value="TreeGrafter"/>
</dbReference>
<dbReference type="Gene3D" id="3.40.50.720">
    <property type="entry name" value="NAD(P)-binding Rossmann-like Domain"/>
    <property type="match status" value="1"/>
</dbReference>
<dbReference type="GO" id="GO:0006099">
    <property type="term" value="P:tricarboxylic acid cycle"/>
    <property type="evidence" value="ECO:0007669"/>
    <property type="project" value="TreeGrafter"/>
</dbReference>
<protein>
    <submittedName>
        <fullName evidence="4">Succinate--CoA ligase [ADP-forming] subunit alpha</fullName>
        <ecNumber evidence="4">6.2.1.5</ecNumber>
    </submittedName>
</protein>
<dbReference type="GO" id="GO:0004775">
    <property type="term" value="F:succinate-CoA ligase (ADP-forming) activity"/>
    <property type="evidence" value="ECO:0007669"/>
    <property type="project" value="UniProtKB-EC"/>
</dbReference>
<dbReference type="InterPro" id="IPR005811">
    <property type="entry name" value="SUCC_ACL_C"/>
</dbReference>
<dbReference type="Pfam" id="PF00549">
    <property type="entry name" value="Ligase_CoA"/>
    <property type="match status" value="1"/>
</dbReference>
<dbReference type="InterPro" id="IPR003781">
    <property type="entry name" value="CoA-bd"/>
</dbReference>
<dbReference type="PRINTS" id="PR01798">
    <property type="entry name" value="SCOASYNTHASE"/>
</dbReference>
<keyword evidence="2" id="KW-0547">Nucleotide-binding</keyword>
<organism evidence="4">
    <name type="scientific">bioreactor metagenome</name>
    <dbReference type="NCBI Taxonomy" id="1076179"/>
    <lineage>
        <taxon>unclassified sequences</taxon>
        <taxon>metagenomes</taxon>
        <taxon>ecological metagenomes</taxon>
    </lineage>
</organism>
<dbReference type="InterPro" id="IPR005810">
    <property type="entry name" value="CoA_lig_alpha"/>
</dbReference>
<proteinExistence type="inferred from homology"/>
<dbReference type="EMBL" id="VSSQ01000030">
    <property type="protein sequence ID" value="MPL65977.1"/>
    <property type="molecule type" value="Genomic_DNA"/>
</dbReference>
<dbReference type="PANTHER" id="PTHR11117:SF2">
    <property type="entry name" value="SUCCINATE--COA LIGASE [ADP_GDP-FORMING] SUBUNIT ALPHA, MITOCHONDRIAL"/>
    <property type="match status" value="1"/>
</dbReference>
<dbReference type="EC" id="6.2.1.5" evidence="4"/>
<dbReference type="HAMAP" id="MF_01988">
    <property type="entry name" value="Succ_CoA_alpha"/>
    <property type="match status" value="1"/>
</dbReference>
<dbReference type="GO" id="GO:0000166">
    <property type="term" value="F:nucleotide binding"/>
    <property type="evidence" value="ECO:0007669"/>
    <property type="project" value="UniProtKB-KW"/>
</dbReference>
<dbReference type="SMART" id="SM00881">
    <property type="entry name" value="CoA_binding"/>
    <property type="match status" value="1"/>
</dbReference>
<dbReference type="GO" id="GO:0004776">
    <property type="term" value="F:succinate-CoA ligase (GDP-forming) activity"/>
    <property type="evidence" value="ECO:0007669"/>
    <property type="project" value="TreeGrafter"/>
</dbReference>
<comment type="caution">
    <text evidence="4">The sequence shown here is derived from an EMBL/GenBank/DDBJ whole genome shotgun (WGS) entry which is preliminary data.</text>
</comment>
<dbReference type="NCBIfam" id="NF004230">
    <property type="entry name" value="PRK05678.1"/>
    <property type="match status" value="1"/>
</dbReference>
<keyword evidence="1 4" id="KW-0436">Ligase</keyword>
<dbReference type="Gene3D" id="3.40.50.261">
    <property type="entry name" value="Succinyl-CoA synthetase domains"/>
    <property type="match status" value="1"/>
</dbReference>
<dbReference type="FunFam" id="3.40.50.720:FF:000277">
    <property type="entry name" value="Succinate--CoA ligase [ADP-forming] subunit alpha"/>
    <property type="match status" value="1"/>
</dbReference>